<evidence type="ECO:0000313" key="2">
    <source>
        <dbReference type="EMBL" id="KZZ88284.1"/>
    </source>
</evidence>
<name>A0A167W165_9EURO</name>
<comment type="caution">
    <text evidence="2">The sequence shown here is derived from an EMBL/GenBank/DDBJ whole genome shotgun (WGS) entry which is preliminary data.</text>
</comment>
<evidence type="ECO:0000313" key="3">
    <source>
        <dbReference type="Proteomes" id="UP000242877"/>
    </source>
</evidence>
<gene>
    <name evidence="2" type="ORF">AAP_05105</name>
</gene>
<organism evidence="2 3">
    <name type="scientific">Ascosphaera apis ARSEF 7405</name>
    <dbReference type="NCBI Taxonomy" id="392613"/>
    <lineage>
        <taxon>Eukaryota</taxon>
        <taxon>Fungi</taxon>
        <taxon>Dikarya</taxon>
        <taxon>Ascomycota</taxon>
        <taxon>Pezizomycotina</taxon>
        <taxon>Eurotiomycetes</taxon>
        <taxon>Eurotiomycetidae</taxon>
        <taxon>Onygenales</taxon>
        <taxon>Ascosphaeraceae</taxon>
        <taxon>Ascosphaera</taxon>
    </lineage>
</organism>
<accession>A0A167W165</accession>
<dbReference type="Proteomes" id="UP000242877">
    <property type="component" value="Unassembled WGS sequence"/>
</dbReference>
<reference evidence="2 3" key="1">
    <citation type="journal article" date="2016" name="Genome Biol. Evol.">
        <title>Divergent and convergent evolution of fungal pathogenicity.</title>
        <authorList>
            <person name="Shang Y."/>
            <person name="Xiao G."/>
            <person name="Zheng P."/>
            <person name="Cen K."/>
            <person name="Zhan S."/>
            <person name="Wang C."/>
        </authorList>
    </citation>
    <scope>NUCLEOTIDE SEQUENCE [LARGE SCALE GENOMIC DNA]</scope>
    <source>
        <strain evidence="2 3">ARSEF 7405</strain>
    </source>
</reference>
<feature type="region of interest" description="Disordered" evidence="1">
    <location>
        <begin position="187"/>
        <end position="215"/>
    </location>
</feature>
<protein>
    <submittedName>
        <fullName evidence="2">Uncharacterized protein</fullName>
    </submittedName>
</protein>
<dbReference type="VEuPathDB" id="FungiDB:AAP_05105"/>
<dbReference type="AlphaFoldDB" id="A0A167W165"/>
<sequence>MSTANMPTTLSSSAATVQANFDGGGLSGMSGFHVDNVQAQVLHGENHEIGLGSSAAGNMSSMPLASNFGDVHPHLPPAIPPAGWPAFENTTYDLYPNLAGTLMPVHGFDEVSHDLLPYQGMNAASSSVTNTTSAGISGMPALQQNVINHTQVPGIPVAPAPLANLNPSSYPFASTQTQSNPYNGAVNNHTPYIGSLGSETHTRQGSSESQTNSDVFQQRRLHVSDLNYQVQWFLSRDEAP</sequence>
<keyword evidence="3" id="KW-1185">Reference proteome</keyword>
<proteinExistence type="predicted"/>
<evidence type="ECO:0000256" key="1">
    <source>
        <dbReference type="SAM" id="MobiDB-lite"/>
    </source>
</evidence>
<dbReference type="EMBL" id="AZGZ01000027">
    <property type="protein sequence ID" value="KZZ88284.1"/>
    <property type="molecule type" value="Genomic_DNA"/>
</dbReference>
<feature type="compositionally biased region" description="Polar residues" evidence="1">
    <location>
        <begin position="197"/>
        <end position="215"/>
    </location>
</feature>